<proteinExistence type="predicted"/>
<organism evidence="1 2">
    <name type="scientific">Mangrovihabitans endophyticus</name>
    <dbReference type="NCBI Taxonomy" id="1751298"/>
    <lineage>
        <taxon>Bacteria</taxon>
        <taxon>Bacillati</taxon>
        <taxon>Actinomycetota</taxon>
        <taxon>Actinomycetes</taxon>
        <taxon>Micromonosporales</taxon>
        <taxon>Micromonosporaceae</taxon>
        <taxon>Mangrovihabitans</taxon>
    </lineage>
</organism>
<dbReference type="RefSeq" id="WP_189080304.1">
    <property type="nucleotide sequence ID" value="NZ_BMMX01000015.1"/>
</dbReference>
<name>A0A8J3FPS2_9ACTN</name>
<comment type="caution">
    <text evidence="1">The sequence shown here is derived from an EMBL/GenBank/DDBJ whole genome shotgun (WGS) entry which is preliminary data.</text>
</comment>
<reference evidence="1" key="1">
    <citation type="journal article" date="2014" name="Int. J. Syst. Evol. Microbiol.">
        <title>Complete genome sequence of Corynebacterium casei LMG S-19264T (=DSM 44701T), isolated from a smear-ripened cheese.</title>
        <authorList>
            <consortium name="US DOE Joint Genome Institute (JGI-PGF)"/>
            <person name="Walter F."/>
            <person name="Albersmeier A."/>
            <person name="Kalinowski J."/>
            <person name="Ruckert C."/>
        </authorList>
    </citation>
    <scope>NUCLEOTIDE SEQUENCE</scope>
    <source>
        <strain evidence="1">CGMCC 4.7299</strain>
    </source>
</reference>
<evidence type="ECO:0000313" key="2">
    <source>
        <dbReference type="Proteomes" id="UP000656042"/>
    </source>
</evidence>
<dbReference type="AlphaFoldDB" id="A0A8J3FPS2"/>
<keyword evidence="2" id="KW-1185">Reference proteome</keyword>
<reference evidence="1" key="2">
    <citation type="submission" date="2020-09" db="EMBL/GenBank/DDBJ databases">
        <authorList>
            <person name="Sun Q."/>
            <person name="Zhou Y."/>
        </authorList>
    </citation>
    <scope>NUCLEOTIDE SEQUENCE</scope>
    <source>
        <strain evidence="1">CGMCC 4.7299</strain>
    </source>
</reference>
<dbReference type="Proteomes" id="UP000656042">
    <property type="component" value="Unassembled WGS sequence"/>
</dbReference>
<accession>A0A8J3FPS2</accession>
<evidence type="ECO:0000313" key="1">
    <source>
        <dbReference type="EMBL" id="GGK97896.1"/>
    </source>
</evidence>
<dbReference type="EMBL" id="BMMX01000015">
    <property type="protein sequence ID" value="GGK97896.1"/>
    <property type="molecule type" value="Genomic_DNA"/>
</dbReference>
<gene>
    <name evidence="1" type="ORF">GCM10012284_35150</name>
</gene>
<sequence>MSSDAWLRPLMGTTTRGEPAARAFMIALWHVARVLDADPGWHAWWQHSGVPTCELGIVAEGSLDHLRPTADIRQVDGKVRANFTCALPELDTDLPAELVELATAELTAMFGVIRVAMRMPELPPTPPLPEIPANARDLEVTTKSLPSLPRELEQQGYLTLSEIQEFFG</sequence>
<protein>
    <submittedName>
        <fullName evidence="1">Uncharacterized protein</fullName>
    </submittedName>
</protein>